<dbReference type="OrthoDB" id="6423908at2759"/>
<keyword evidence="1" id="KW-0175">Coiled coil</keyword>
<reference evidence="2 3" key="2">
    <citation type="submission" date="2018-11" db="EMBL/GenBank/DDBJ databases">
        <authorList>
            <consortium name="Pathogen Informatics"/>
        </authorList>
    </citation>
    <scope>NUCLEOTIDE SEQUENCE [LARGE SCALE GENOMIC DNA]</scope>
    <source>
        <strain evidence="2 3">NST_G2</strain>
    </source>
</reference>
<name>A0A183T1H6_SCHSO</name>
<evidence type="ECO:0000256" key="1">
    <source>
        <dbReference type="SAM" id="Coils"/>
    </source>
</evidence>
<evidence type="ECO:0000313" key="2">
    <source>
        <dbReference type="EMBL" id="VDL96709.1"/>
    </source>
</evidence>
<protein>
    <submittedName>
        <fullName evidence="4">CUE domain-containing protein</fullName>
    </submittedName>
</protein>
<organism evidence="4">
    <name type="scientific">Schistocephalus solidus</name>
    <name type="common">Tapeworm</name>
    <dbReference type="NCBI Taxonomy" id="70667"/>
    <lineage>
        <taxon>Eukaryota</taxon>
        <taxon>Metazoa</taxon>
        <taxon>Spiralia</taxon>
        <taxon>Lophotrochozoa</taxon>
        <taxon>Platyhelminthes</taxon>
        <taxon>Cestoda</taxon>
        <taxon>Eucestoda</taxon>
        <taxon>Diphyllobothriidea</taxon>
        <taxon>Diphyllobothriidae</taxon>
        <taxon>Schistocephalus</taxon>
    </lineage>
</organism>
<accession>A0A183T1H6</accession>
<keyword evidence="3" id="KW-1185">Reference proteome</keyword>
<dbReference type="Proteomes" id="UP000275846">
    <property type="component" value="Unassembled WGS sequence"/>
</dbReference>
<evidence type="ECO:0000313" key="3">
    <source>
        <dbReference type="Proteomes" id="UP000275846"/>
    </source>
</evidence>
<feature type="coiled-coil region" evidence="1">
    <location>
        <begin position="56"/>
        <end position="83"/>
    </location>
</feature>
<dbReference type="AlphaFoldDB" id="A0A183T1H6"/>
<proteinExistence type="predicted"/>
<dbReference type="EMBL" id="UYSU01035799">
    <property type="protein sequence ID" value="VDL96709.1"/>
    <property type="molecule type" value="Genomic_DNA"/>
</dbReference>
<dbReference type="WBParaSite" id="SSLN_0001072301-mRNA-1">
    <property type="protein sequence ID" value="SSLN_0001072301-mRNA-1"/>
    <property type="gene ID" value="SSLN_0001072301"/>
</dbReference>
<sequence>MFLEHLPTDVQTILASGSEDLSVSGLAEMANMMLDVQWFQPPSIAQLFLSSLQIPNEHLVTQMADMTAEMDSLKLQLEHLTSQRSSRHSPSRRRHTRYLELLMSVVIIPISVKRPIVALPLVPSIPHRETSLSPNTTLGD</sequence>
<gene>
    <name evidence="2" type="ORF">SSLN_LOCUS10324</name>
</gene>
<evidence type="ECO:0000313" key="4">
    <source>
        <dbReference type="WBParaSite" id="SSLN_0001072301-mRNA-1"/>
    </source>
</evidence>
<reference evidence="4" key="1">
    <citation type="submission" date="2016-06" db="UniProtKB">
        <authorList>
            <consortium name="WormBaseParasite"/>
        </authorList>
    </citation>
    <scope>IDENTIFICATION</scope>
</reference>